<dbReference type="EMBL" id="NHYD01003976">
    <property type="protein sequence ID" value="PPQ67190.1"/>
    <property type="molecule type" value="Genomic_DNA"/>
</dbReference>
<sequence>MIMKPLIDTHRSYYISVNMNCFVAISYVTTIRRDGWDGEVVGDFELDINGARKLGTVSLYGYERIMDDVFGPTPKMFRVGVSHIPMRMNLPTDPPEQCFLGTGKNDKKEIAQLTVPNALRRPGLSKEFERLDILPDGYSCLDEIIISLLIVERLRRPFVASNRRAR</sequence>
<organism evidence="1 2">
    <name type="scientific">Psilocybe cyanescens</name>
    <dbReference type="NCBI Taxonomy" id="93625"/>
    <lineage>
        <taxon>Eukaryota</taxon>
        <taxon>Fungi</taxon>
        <taxon>Dikarya</taxon>
        <taxon>Basidiomycota</taxon>
        <taxon>Agaricomycotina</taxon>
        <taxon>Agaricomycetes</taxon>
        <taxon>Agaricomycetidae</taxon>
        <taxon>Agaricales</taxon>
        <taxon>Agaricineae</taxon>
        <taxon>Strophariaceae</taxon>
        <taxon>Psilocybe</taxon>
    </lineage>
</organism>
<gene>
    <name evidence="1" type="ORF">CVT25_005791</name>
</gene>
<dbReference type="OrthoDB" id="3174721at2759"/>
<dbReference type="AlphaFoldDB" id="A0A409VLQ6"/>
<proteinExistence type="predicted"/>
<accession>A0A409VLQ6</accession>
<keyword evidence="2" id="KW-1185">Reference proteome</keyword>
<comment type="caution">
    <text evidence="1">The sequence shown here is derived from an EMBL/GenBank/DDBJ whole genome shotgun (WGS) entry which is preliminary data.</text>
</comment>
<protein>
    <submittedName>
        <fullName evidence="1">Uncharacterized protein</fullName>
    </submittedName>
</protein>
<evidence type="ECO:0000313" key="2">
    <source>
        <dbReference type="Proteomes" id="UP000283269"/>
    </source>
</evidence>
<dbReference type="Proteomes" id="UP000283269">
    <property type="component" value="Unassembled WGS sequence"/>
</dbReference>
<dbReference type="InParanoid" id="A0A409VLQ6"/>
<reference evidence="1 2" key="1">
    <citation type="journal article" date="2018" name="Evol. Lett.">
        <title>Horizontal gene cluster transfer increased hallucinogenic mushroom diversity.</title>
        <authorList>
            <person name="Reynolds H.T."/>
            <person name="Vijayakumar V."/>
            <person name="Gluck-Thaler E."/>
            <person name="Korotkin H.B."/>
            <person name="Matheny P.B."/>
            <person name="Slot J.C."/>
        </authorList>
    </citation>
    <scope>NUCLEOTIDE SEQUENCE [LARGE SCALE GENOMIC DNA]</scope>
    <source>
        <strain evidence="1 2">2631</strain>
    </source>
</reference>
<evidence type="ECO:0000313" key="1">
    <source>
        <dbReference type="EMBL" id="PPQ67190.1"/>
    </source>
</evidence>
<name>A0A409VLQ6_PSICY</name>